<reference evidence="3 4" key="1">
    <citation type="submission" date="2019-02" db="EMBL/GenBank/DDBJ databases">
        <title>Deep-cultivation of Planctomycetes and their phenomic and genomic characterization uncovers novel biology.</title>
        <authorList>
            <person name="Wiegand S."/>
            <person name="Jogler M."/>
            <person name="Boedeker C."/>
            <person name="Pinto D."/>
            <person name="Vollmers J."/>
            <person name="Rivas-Marin E."/>
            <person name="Kohn T."/>
            <person name="Peeters S.H."/>
            <person name="Heuer A."/>
            <person name="Rast P."/>
            <person name="Oberbeckmann S."/>
            <person name="Bunk B."/>
            <person name="Jeske O."/>
            <person name="Meyerdierks A."/>
            <person name="Storesund J.E."/>
            <person name="Kallscheuer N."/>
            <person name="Luecker S."/>
            <person name="Lage O.M."/>
            <person name="Pohl T."/>
            <person name="Merkel B.J."/>
            <person name="Hornburger P."/>
            <person name="Mueller R.-W."/>
            <person name="Bruemmer F."/>
            <person name="Labrenz M."/>
            <person name="Spormann A.M."/>
            <person name="Op den Camp H."/>
            <person name="Overmann J."/>
            <person name="Amann R."/>
            <person name="Jetten M.S.M."/>
            <person name="Mascher T."/>
            <person name="Medema M.H."/>
            <person name="Devos D.P."/>
            <person name="Kaster A.-K."/>
            <person name="Ovreas L."/>
            <person name="Rohde M."/>
            <person name="Galperin M.Y."/>
            <person name="Jogler C."/>
        </authorList>
    </citation>
    <scope>NUCLEOTIDE SEQUENCE [LARGE SCALE GENOMIC DNA]</scope>
    <source>
        <strain evidence="3 4">ETA_A8</strain>
    </source>
</reference>
<feature type="chain" id="PRO_5022172416" evidence="2">
    <location>
        <begin position="31"/>
        <end position="53"/>
    </location>
</feature>
<evidence type="ECO:0000256" key="1">
    <source>
        <dbReference type="SAM" id="MobiDB-lite"/>
    </source>
</evidence>
<evidence type="ECO:0000313" key="4">
    <source>
        <dbReference type="Proteomes" id="UP000315017"/>
    </source>
</evidence>
<dbReference type="KEGG" id="aagg:ETAA8_03620"/>
<feature type="signal peptide" evidence="2">
    <location>
        <begin position="1"/>
        <end position="30"/>
    </location>
</feature>
<evidence type="ECO:0000313" key="3">
    <source>
        <dbReference type="EMBL" id="QDU25298.1"/>
    </source>
</evidence>
<evidence type="ECO:0000256" key="2">
    <source>
        <dbReference type="SAM" id="SignalP"/>
    </source>
</evidence>
<accession>A0A517Y4X1</accession>
<dbReference type="PROSITE" id="PS51257">
    <property type="entry name" value="PROKAR_LIPOPROTEIN"/>
    <property type="match status" value="1"/>
</dbReference>
<name>A0A517Y4X1_9BACT</name>
<protein>
    <submittedName>
        <fullName evidence="3">Uncharacterized protein</fullName>
    </submittedName>
</protein>
<dbReference type="Proteomes" id="UP000315017">
    <property type="component" value="Chromosome"/>
</dbReference>
<feature type="region of interest" description="Disordered" evidence="1">
    <location>
        <begin position="24"/>
        <end position="53"/>
    </location>
</feature>
<sequence length="53" mass="5532" precursor="true">MLAHLRLPVISLLLLTFAATLTGCSQPQPAQPGPVEAVPADAPVDEPPSTDER</sequence>
<dbReference type="RefSeq" id="WP_202921500.1">
    <property type="nucleotide sequence ID" value="NZ_CP036274.1"/>
</dbReference>
<proteinExistence type="predicted"/>
<organism evidence="3 4">
    <name type="scientific">Anatilimnocola aggregata</name>
    <dbReference type="NCBI Taxonomy" id="2528021"/>
    <lineage>
        <taxon>Bacteria</taxon>
        <taxon>Pseudomonadati</taxon>
        <taxon>Planctomycetota</taxon>
        <taxon>Planctomycetia</taxon>
        <taxon>Pirellulales</taxon>
        <taxon>Pirellulaceae</taxon>
        <taxon>Anatilimnocola</taxon>
    </lineage>
</organism>
<dbReference type="AlphaFoldDB" id="A0A517Y4X1"/>
<gene>
    <name evidence="3" type="ORF">ETAA8_03620</name>
</gene>
<dbReference type="EMBL" id="CP036274">
    <property type="protein sequence ID" value="QDU25298.1"/>
    <property type="molecule type" value="Genomic_DNA"/>
</dbReference>
<keyword evidence="2" id="KW-0732">Signal</keyword>
<keyword evidence="4" id="KW-1185">Reference proteome</keyword>